<keyword evidence="5" id="KW-0408">Iron</keyword>
<dbReference type="EMBL" id="CAEZSR010000009">
    <property type="protein sequence ID" value="CAB4543519.1"/>
    <property type="molecule type" value="Genomic_DNA"/>
</dbReference>
<name>A0A6J6BZ18_9ZZZZ</name>
<gene>
    <name evidence="7" type="ORF">UFOPK1493_00473</name>
</gene>
<evidence type="ECO:0000256" key="3">
    <source>
        <dbReference type="ARBA" id="ARBA00022964"/>
    </source>
</evidence>
<dbReference type="AlphaFoldDB" id="A0A6J6BZ18"/>
<dbReference type="InterPro" id="IPR042098">
    <property type="entry name" value="TauD-like_sf"/>
</dbReference>
<protein>
    <submittedName>
        <fullName evidence="7">Unannotated protein</fullName>
    </submittedName>
</protein>
<keyword evidence="2" id="KW-0479">Metal-binding</keyword>
<dbReference type="PANTHER" id="PTHR43779:SF3">
    <property type="entry name" value="(3R)-3-[(CARBOXYMETHYL)AMINO]FATTY ACID OXYGENASE_DECARBOXYLASE"/>
    <property type="match status" value="1"/>
</dbReference>
<evidence type="ECO:0000256" key="1">
    <source>
        <dbReference type="ARBA" id="ARBA00005896"/>
    </source>
</evidence>
<evidence type="ECO:0000259" key="6">
    <source>
        <dbReference type="Pfam" id="PF02668"/>
    </source>
</evidence>
<evidence type="ECO:0000313" key="7">
    <source>
        <dbReference type="EMBL" id="CAB4543519.1"/>
    </source>
</evidence>
<dbReference type="PANTHER" id="PTHR43779">
    <property type="entry name" value="DIOXYGENASE RV0097-RELATED"/>
    <property type="match status" value="1"/>
</dbReference>
<dbReference type="SUPFAM" id="SSF51197">
    <property type="entry name" value="Clavaminate synthase-like"/>
    <property type="match status" value="1"/>
</dbReference>
<comment type="similarity">
    <text evidence="1">Belongs to the TfdA dioxygenase family.</text>
</comment>
<dbReference type="InterPro" id="IPR003819">
    <property type="entry name" value="TauD/TfdA-like"/>
</dbReference>
<dbReference type="InterPro" id="IPR051178">
    <property type="entry name" value="TfdA_dioxygenase"/>
</dbReference>
<keyword evidence="4" id="KW-0560">Oxidoreductase</keyword>
<dbReference type="Gene3D" id="3.60.130.10">
    <property type="entry name" value="Clavaminate synthase-like"/>
    <property type="match status" value="1"/>
</dbReference>
<dbReference type="GO" id="GO:0046872">
    <property type="term" value="F:metal ion binding"/>
    <property type="evidence" value="ECO:0007669"/>
    <property type="project" value="UniProtKB-KW"/>
</dbReference>
<feature type="domain" description="TauD/TfdA-like" evidence="6">
    <location>
        <begin position="8"/>
        <end position="279"/>
    </location>
</feature>
<dbReference type="Pfam" id="PF02668">
    <property type="entry name" value="TauD"/>
    <property type="match status" value="1"/>
</dbReference>
<sequence>MPRVTLRTSPLHPMFGVEVLGVEGLDVDLRTVTATAGYPALRAAFEEHSLLLFRDQELDDDAHLRFASLFGPIEDRAAGAYGDAPRMDNVSNRLADGTIAAADDLHTLDLSGNQLWHTDSIFLPVPALTNVLAARVLSSSGGETEFASTRVGWRELPEHLRARVGGAVFTHRLAHSRRAISDELVARHLARFPDQRWRSTWRNPVTGDEALYLASHTCAVDDVDGPEAQALVDELVDRCTRPERVYSHAWRPGDVLVWDERAILHRGRPWPYHEERTLASVCVSATEADGLASIRP</sequence>
<evidence type="ECO:0000256" key="5">
    <source>
        <dbReference type="ARBA" id="ARBA00023004"/>
    </source>
</evidence>
<reference evidence="7" key="1">
    <citation type="submission" date="2020-05" db="EMBL/GenBank/DDBJ databases">
        <authorList>
            <person name="Chiriac C."/>
            <person name="Salcher M."/>
            <person name="Ghai R."/>
            <person name="Kavagutti S V."/>
        </authorList>
    </citation>
    <scope>NUCLEOTIDE SEQUENCE</scope>
</reference>
<keyword evidence="3" id="KW-0223">Dioxygenase</keyword>
<proteinExistence type="inferred from homology"/>
<organism evidence="7">
    <name type="scientific">freshwater metagenome</name>
    <dbReference type="NCBI Taxonomy" id="449393"/>
    <lineage>
        <taxon>unclassified sequences</taxon>
        <taxon>metagenomes</taxon>
        <taxon>ecological metagenomes</taxon>
    </lineage>
</organism>
<evidence type="ECO:0000256" key="4">
    <source>
        <dbReference type="ARBA" id="ARBA00023002"/>
    </source>
</evidence>
<evidence type="ECO:0000256" key="2">
    <source>
        <dbReference type="ARBA" id="ARBA00022723"/>
    </source>
</evidence>
<accession>A0A6J6BZ18</accession>
<dbReference type="GO" id="GO:0051213">
    <property type="term" value="F:dioxygenase activity"/>
    <property type="evidence" value="ECO:0007669"/>
    <property type="project" value="UniProtKB-KW"/>
</dbReference>